<dbReference type="GO" id="GO:0031428">
    <property type="term" value="C:box C/D methylation guide snoRNP complex"/>
    <property type="evidence" value="ECO:0007669"/>
    <property type="project" value="TreeGrafter"/>
</dbReference>
<evidence type="ECO:0000313" key="3">
    <source>
        <dbReference type="EMBL" id="KAK3055760.1"/>
    </source>
</evidence>
<feature type="compositionally biased region" description="Polar residues" evidence="1">
    <location>
        <begin position="451"/>
        <end position="474"/>
    </location>
</feature>
<dbReference type="InterPro" id="IPR018812">
    <property type="entry name" value="SAK_HAD"/>
</dbReference>
<dbReference type="Proteomes" id="UP001271007">
    <property type="component" value="Unassembled WGS sequence"/>
</dbReference>
<keyword evidence="4" id="KW-1185">Reference proteome</keyword>
<dbReference type="GO" id="GO:0003723">
    <property type="term" value="F:RNA binding"/>
    <property type="evidence" value="ECO:0007669"/>
    <property type="project" value="TreeGrafter"/>
</dbReference>
<protein>
    <recommendedName>
        <fullName evidence="2">Swiss Army Knife RNA repair protein HAD domain-containing protein</fullName>
    </recommendedName>
</protein>
<feature type="compositionally biased region" description="Basic residues" evidence="1">
    <location>
        <begin position="510"/>
        <end position="523"/>
    </location>
</feature>
<evidence type="ECO:0000313" key="4">
    <source>
        <dbReference type="Proteomes" id="UP001271007"/>
    </source>
</evidence>
<name>A0AAJ0GE40_9PEZI</name>
<gene>
    <name evidence="3" type="ORF">LTR09_002994</name>
</gene>
<feature type="region of interest" description="Disordered" evidence="1">
    <location>
        <begin position="421"/>
        <end position="543"/>
    </location>
</feature>
<dbReference type="PANTHER" id="PTHR10335">
    <property type="entry name" value="RRNA 2-O-METHYLTRANSFERASE FIBRILLARIN"/>
    <property type="match status" value="1"/>
</dbReference>
<dbReference type="AlphaFoldDB" id="A0AAJ0GE40"/>
<dbReference type="GO" id="GO:0000494">
    <property type="term" value="P:box C/D sno(s)RNA 3'-end processing"/>
    <property type="evidence" value="ECO:0007669"/>
    <property type="project" value="TreeGrafter"/>
</dbReference>
<dbReference type="EMBL" id="JAWDJX010000007">
    <property type="protein sequence ID" value="KAK3055760.1"/>
    <property type="molecule type" value="Genomic_DNA"/>
</dbReference>
<proteinExistence type="predicted"/>
<dbReference type="Pfam" id="PF10307">
    <property type="entry name" value="HAD_SAK_1"/>
    <property type="match status" value="1"/>
</dbReference>
<dbReference type="GO" id="GO:1990259">
    <property type="term" value="F:histone H2AQ104 methyltransferase activity"/>
    <property type="evidence" value="ECO:0007669"/>
    <property type="project" value="TreeGrafter"/>
</dbReference>
<dbReference type="GO" id="GO:0032040">
    <property type="term" value="C:small-subunit processome"/>
    <property type="evidence" value="ECO:0007669"/>
    <property type="project" value="TreeGrafter"/>
</dbReference>
<reference evidence="3" key="1">
    <citation type="submission" date="2023-04" db="EMBL/GenBank/DDBJ databases">
        <title>Black Yeasts Isolated from many extreme environments.</title>
        <authorList>
            <person name="Coleine C."/>
            <person name="Stajich J.E."/>
            <person name="Selbmann L."/>
        </authorList>
    </citation>
    <scope>NUCLEOTIDE SEQUENCE</scope>
    <source>
        <strain evidence="3">CCFEE 5312</strain>
    </source>
</reference>
<accession>A0AAJ0GE40</accession>
<evidence type="ECO:0000259" key="2">
    <source>
        <dbReference type="Pfam" id="PF10307"/>
    </source>
</evidence>
<comment type="caution">
    <text evidence="3">The sequence shown here is derived from an EMBL/GenBank/DDBJ whole genome shotgun (WGS) entry which is preliminary data.</text>
</comment>
<organism evidence="3 4">
    <name type="scientific">Extremus antarcticus</name>
    <dbReference type="NCBI Taxonomy" id="702011"/>
    <lineage>
        <taxon>Eukaryota</taxon>
        <taxon>Fungi</taxon>
        <taxon>Dikarya</taxon>
        <taxon>Ascomycota</taxon>
        <taxon>Pezizomycotina</taxon>
        <taxon>Dothideomycetes</taxon>
        <taxon>Dothideomycetidae</taxon>
        <taxon>Mycosphaerellales</taxon>
        <taxon>Extremaceae</taxon>
        <taxon>Extremus</taxon>
    </lineage>
</organism>
<sequence length="543" mass="60106">MSGMNGTLSPTALSRWSCQQKVLPPAAAIKHIHIYDFDNTLFTSPLPNKSVWNGSTYGLLQTEDFLHDGGWWHNPRILAATGEGIEKEEPRAWQGCFNESIVELVRLSMEDPSTLNVLLTGRNESAFSDLVGRMVASKGLEFDIVALKPRSGPSGQQFGSTMLFKQALLKDIVFTYSTAEEIRVYEDRPKHTKGFRDFFASLNSSLMDPYAYNNGPAPREPINAEVIQVADQQSTMDPVSEVAEIQQMINENNQAILDGVAPKGTRPYKIKRSVFYTGYLIPAQDIERLKTLVKLPYNCPEHEIKYLANNILITPRPAPQSILDKVGGIGARTRWRVVGLANHENRVWAARVQPTDAGVQTYSDNRTLCVVLATRRNAKPIEANDIRNWQPVAAHLAFEFETTVGEKVLLRIEEEKHFEDDYEASFPNTRNARKHPREEDFPPLGSERPPNKQQHTRPQQRSNGGYAWQNQNPRGGNPSAIGFAAHRGGANTGRGGSRGGGAGGQSGGFRGRRGGGQRGRGRGAYKSLDDNVGQGYSGGSMQY</sequence>
<dbReference type="PANTHER" id="PTHR10335:SF23">
    <property type="entry name" value="OB FOLD-CONTAINING PROTEIN, NUCLEIC ACID BINDING"/>
    <property type="match status" value="1"/>
</dbReference>
<feature type="domain" description="Swiss Army Knife RNA repair protein HAD" evidence="2">
    <location>
        <begin position="44"/>
        <end position="254"/>
    </location>
</feature>
<evidence type="ECO:0000256" key="1">
    <source>
        <dbReference type="SAM" id="MobiDB-lite"/>
    </source>
</evidence>
<feature type="compositionally biased region" description="Gly residues" evidence="1">
    <location>
        <begin position="490"/>
        <end position="509"/>
    </location>
</feature>
<dbReference type="GO" id="GO:0008649">
    <property type="term" value="F:rRNA methyltransferase activity"/>
    <property type="evidence" value="ECO:0007669"/>
    <property type="project" value="TreeGrafter"/>
</dbReference>